<dbReference type="EMBL" id="CALLCH030000015">
    <property type="protein sequence ID" value="CAI4216209.1"/>
    <property type="molecule type" value="Genomic_DNA"/>
</dbReference>
<dbReference type="AlphaFoldDB" id="A0A9P1H6K1"/>
<comment type="caution">
    <text evidence="2">The sequence shown here is derived from an EMBL/GenBank/DDBJ whole genome shotgun (WGS) entry which is preliminary data.</text>
</comment>
<dbReference type="Proteomes" id="UP000838763">
    <property type="component" value="Unassembled WGS sequence"/>
</dbReference>
<protein>
    <submittedName>
        <fullName evidence="2">Uncharacterized protein</fullName>
    </submittedName>
</protein>
<feature type="region of interest" description="Disordered" evidence="1">
    <location>
        <begin position="77"/>
        <end position="105"/>
    </location>
</feature>
<sequence>MGRSTRARKYQENRSAKPSTPQRTSPRSKTNRNGKSSSTAPALAAQLVTPSSPSSSESHTEVAQEIVVWTEGMTISSASHDEEPNESPLSKADLDLREAPDPTVQSEVVSETIESSLSVFTDASELSSLLSTISSGVTTPIEVDAPTHVLLGAPTARRARKSPSISTFSSLTSIADGNDSAIGSPTVISAQTLPSLVASTTVDVDSLSPPLNPLSRIAQIPGCLPAAPETPALCDNVAKLAPPASDTTRRPFYASPNISDVQGPERIVFNVRPKSSIPSDLSPAEYASQCIEGAENSRLNPFILHAGEYEILRNHLSYVQVTTYLNIRNGILRLWIRNPAWL</sequence>
<keyword evidence="3" id="KW-1185">Reference proteome</keyword>
<gene>
    <name evidence="2" type="ORF">PPNO1_LOCUS5870</name>
</gene>
<reference evidence="2" key="1">
    <citation type="submission" date="2022-11" db="EMBL/GenBank/DDBJ databases">
        <authorList>
            <person name="Scott C."/>
            <person name="Bruce N."/>
        </authorList>
    </citation>
    <scope>NUCLEOTIDE SEQUENCE</scope>
</reference>
<dbReference type="OrthoDB" id="9982100at2759"/>
<evidence type="ECO:0000256" key="1">
    <source>
        <dbReference type="SAM" id="MobiDB-lite"/>
    </source>
</evidence>
<feature type="region of interest" description="Disordered" evidence="1">
    <location>
        <begin position="1"/>
        <end position="65"/>
    </location>
</feature>
<dbReference type="SUPFAM" id="SSF46689">
    <property type="entry name" value="Homeodomain-like"/>
    <property type="match status" value="1"/>
</dbReference>
<evidence type="ECO:0000313" key="3">
    <source>
        <dbReference type="Proteomes" id="UP000838763"/>
    </source>
</evidence>
<evidence type="ECO:0000313" key="2">
    <source>
        <dbReference type="EMBL" id="CAI4216209.1"/>
    </source>
</evidence>
<name>A0A9P1H6K1_9PEZI</name>
<feature type="compositionally biased region" description="Polar residues" evidence="1">
    <location>
        <begin position="16"/>
        <end position="40"/>
    </location>
</feature>
<organism evidence="2 3">
    <name type="scientific">Parascedosporium putredinis</name>
    <dbReference type="NCBI Taxonomy" id="1442378"/>
    <lineage>
        <taxon>Eukaryota</taxon>
        <taxon>Fungi</taxon>
        <taxon>Dikarya</taxon>
        <taxon>Ascomycota</taxon>
        <taxon>Pezizomycotina</taxon>
        <taxon>Sordariomycetes</taxon>
        <taxon>Hypocreomycetidae</taxon>
        <taxon>Microascales</taxon>
        <taxon>Microascaceae</taxon>
        <taxon>Parascedosporium</taxon>
    </lineage>
</organism>
<proteinExistence type="predicted"/>
<accession>A0A9P1H6K1</accession>
<dbReference type="InterPro" id="IPR009057">
    <property type="entry name" value="Homeodomain-like_sf"/>
</dbReference>